<dbReference type="Proteomes" id="UP000187406">
    <property type="component" value="Unassembled WGS sequence"/>
</dbReference>
<feature type="region of interest" description="Disordered" evidence="1">
    <location>
        <begin position="146"/>
        <end position="170"/>
    </location>
</feature>
<organism evidence="2 3">
    <name type="scientific">Cephalotus follicularis</name>
    <name type="common">Albany pitcher plant</name>
    <dbReference type="NCBI Taxonomy" id="3775"/>
    <lineage>
        <taxon>Eukaryota</taxon>
        <taxon>Viridiplantae</taxon>
        <taxon>Streptophyta</taxon>
        <taxon>Embryophyta</taxon>
        <taxon>Tracheophyta</taxon>
        <taxon>Spermatophyta</taxon>
        <taxon>Magnoliopsida</taxon>
        <taxon>eudicotyledons</taxon>
        <taxon>Gunneridae</taxon>
        <taxon>Pentapetalae</taxon>
        <taxon>rosids</taxon>
        <taxon>fabids</taxon>
        <taxon>Oxalidales</taxon>
        <taxon>Cephalotaceae</taxon>
        <taxon>Cephalotus</taxon>
    </lineage>
</organism>
<name>A0A1Q3DAE3_CEPFO</name>
<dbReference type="OrthoDB" id="1845088at2759"/>
<comment type="caution">
    <text evidence="2">The sequence shown here is derived from an EMBL/GenBank/DDBJ whole genome shotgun (WGS) entry which is preliminary data.</text>
</comment>
<proteinExistence type="predicted"/>
<protein>
    <submittedName>
        <fullName evidence="2">UBN2_2 domain-containing protein</fullName>
    </submittedName>
</protein>
<dbReference type="PANTHER" id="PTHR47481">
    <property type="match status" value="1"/>
</dbReference>
<keyword evidence="3" id="KW-1185">Reference proteome</keyword>
<dbReference type="EMBL" id="BDDD01005480">
    <property type="protein sequence ID" value="GAV89405.1"/>
    <property type="molecule type" value="Genomic_DNA"/>
</dbReference>
<sequence>MKAWITETLSEEVLGHAIGTETLQNLWTVLTKAFSQTSEAREFELHSKMQYHLKTDTMSIADYLNGFKLIFDQLHSIGKPISDQWKVFLLLTNLGPGYDAFSTTMLKPPVPSYADVIPLLQSHELRNRNFRINTVNQNMVFFSHKNQKGGGSQGFNSRGRGFTQSTTRTS</sequence>
<dbReference type="PANTHER" id="PTHR47481:SF2">
    <property type="entry name" value="RETROTRANSPOSON GAG DOMAIN-CONTAINING PROTEIN"/>
    <property type="match status" value="1"/>
</dbReference>
<reference evidence="3" key="1">
    <citation type="submission" date="2016-04" db="EMBL/GenBank/DDBJ databases">
        <title>Cephalotus genome sequencing.</title>
        <authorList>
            <person name="Fukushima K."/>
            <person name="Hasebe M."/>
            <person name="Fang X."/>
        </authorList>
    </citation>
    <scope>NUCLEOTIDE SEQUENCE [LARGE SCALE GENOMIC DNA]</scope>
    <source>
        <strain evidence="3">cv. St1</strain>
    </source>
</reference>
<dbReference type="AlphaFoldDB" id="A0A1Q3DAE3"/>
<evidence type="ECO:0000313" key="3">
    <source>
        <dbReference type="Proteomes" id="UP000187406"/>
    </source>
</evidence>
<accession>A0A1Q3DAE3</accession>
<evidence type="ECO:0000313" key="2">
    <source>
        <dbReference type="EMBL" id="GAV89405.1"/>
    </source>
</evidence>
<gene>
    <name evidence="2" type="ORF">CFOL_v3_32820</name>
</gene>
<evidence type="ECO:0000256" key="1">
    <source>
        <dbReference type="SAM" id="MobiDB-lite"/>
    </source>
</evidence>
<dbReference type="InParanoid" id="A0A1Q3DAE3"/>
<dbReference type="Pfam" id="PF14223">
    <property type="entry name" value="Retrotran_gag_2"/>
    <property type="match status" value="1"/>
</dbReference>